<organism evidence="1 2">
    <name type="scientific">Lentinula raphanica</name>
    <dbReference type="NCBI Taxonomy" id="153919"/>
    <lineage>
        <taxon>Eukaryota</taxon>
        <taxon>Fungi</taxon>
        <taxon>Dikarya</taxon>
        <taxon>Basidiomycota</taxon>
        <taxon>Agaricomycotina</taxon>
        <taxon>Agaricomycetes</taxon>
        <taxon>Agaricomycetidae</taxon>
        <taxon>Agaricales</taxon>
        <taxon>Marasmiineae</taxon>
        <taxon>Omphalotaceae</taxon>
        <taxon>Lentinula</taxon>
    </lineage>
</organism>
<evidence type="ECO:0008006" key="3">
    <source>
        <dbReference type="Google" id="ProtNLM"/>
    </source>
</evidence>
<dbReference type="EMBL" id="MU806050">
    <property type="protein sequence ID" value="KAJ3841136.1"/>
    <property type="molecule type" value="Genomic_DNA"/>
</dbReference>
<dbReference type="AlphaFoldDB" id="A0AA38PEA1"/>
<dbReference type="InterPro" id="IPR043504">
    <property type="entry name" value="Peptidase_S1_PA_chymotrypsin"/>
</dbReference>
<protein>
    <recommendedName>
        <fullName evidence="3">Trypsin-like serine protease</fullName>
    </recommendedName>
</protein>
<dbReference type="Proteomes" id="UP001163846">
    <property type="component" value="Unassembled WGS sequence"/>
</dbReference>
<gene>
    <name evidence="1" type="ORF">F5878DRAFT_30241</name>
</gene>
<sequence length="586" mass="65174">MAHRQRSSHLCSRPKRPSSSTRMKMKLFYRRSHLCHLKRNDHVIYSYSQVSFFPSLMAISFVRASNAHREADLKRLSAFYPHAAYDFYGTPSSPLCVYKSGHRWHVNTGIEAWRVIREARPVRCDHPIQAIWPDIGKRLYTLLDGKKVRWTSIDPVAFADTGEKRAFCPLLLWIGVEPASLGYEDAQTAAEAATFLLTSLGLDGFEIGFRESIVTRSCSSDNSSESADPVFKIRKPFTPILGLPISSTSTRLEGTGALYLRESEDSNRIYLLTCSHIVRLPNDTGPANRKNLHQKVSAPGPMGYSHAIGSIEQTIKKAIIWADAARSNGRLDFEADKAKQKAGLAQDLHEEVTKHWGKPEARVIGEVVYAPPISVNSGYTEDWALVELDNDKFDLTPVKGNQVYIDKDPLDYVEMMYPNSNDKEWDSETFVYPENGLLRASTVLSADEIRRPQHLDENGDNCLFVTKNGLVTGTTFGCSTGMESIVRNHYEGFSTTTNEIAILPYNYDDPPFSSCPMFSAPGDSGSIVLARDGRIVGMITGGAASGSAASTDVTYLTPFWLILEQIRNVFPDCCLYKAANTTVPPS</sequence>
<proteinExistence type="predicted"/>
<comment type="caution">
    <text evidence="1">The sequence shown here is derived from an EMBL/GenBank/DDBJ whole genome shotgun (WGS) entry which is preliminary data.</text>
</comment>
<accession>A0AA38PEA1</accession>
<evidence type="ECO:0000313" key="2">
    <source>
        <dbReference type="Proteomes" id="UP001163846"/>
    </source>
</evidence>
<dbReference type="InterPro" id="IPR009003">
    <property type="entry name" value="Peptidase_S1_PA"/>
</dbReference>
<reference evidence="1" key="1">
    <citation type="submission" date="2022-08" db="EMBL/GenBank/DDBJ databases">
        <authorList>
            <consortium name="DOE Joint Genome Institute"/>
            <person name="Min B."/>
            <person name="Riley R."/>
            <person name="Sierra-Patev S."/>
            <person name="Naranjo-Ortiz M."/>
            <person name="Looney B."/>
            <person name="Konkel Z."/>
            <person name="Slot J.C."/>
            <person name="Sakamoto Y."/>
            <person name="Steenwyk J.L."/>
            <person name="Rokas A."/>
            <person name="Carro J."/>
            <person name="Camarero S."/>
            <person name="Ferreira P."/>
            <person name="Molpeceres G."/>
            <person name="Ruiz-Duenas F.J."/>
            <person name="Serrano A."/>
            <person name="Henrissat B."/>
            <person name="Drula E."/>
            <person name="Hughes K.W."/>
            <person name="Mata J.L."/>
            <person name="Ishikawa N.K."/>
            <person name="Vargas-Isla R."/>
            <person name="Ushijima S."/>
            <person name="Smith C.A."/>
            <person name="Ahrendt S."/>
            <person name="Andreopoulos W."/>
            <person name="He G."/>
            <person name="Labutti K."/>
            <person name="Lipzen A."/>
            <person name="Ng V."/>
            <person name="Sandor L."/>
            <person name="Barry K."/>
            <person name="Martinez A.T."/>
            <person name="Xiao Y."/>
            <person name="Gibbons J.G."/>
            <person name="Terashima K."/>
            <person name="Hibbett D.S."/>
            <person name="Grigoriev I.V."/>
        </authorList>
    </citation>
    <scope>NUCLEOTIDE SEQUENCE</scope>
    <source>
        <strain evidence="1">TFB9207</strain>
    </source>
</reference>
<dbReference type="SUPFAM" id="SSF50494">
    <property type="entry name" value="Trypsin-like serine proteases"/>
    <property type="match status" value="1"/>
</dbReference>
<dbReference type="Gene3D" id="2.40.10.10">
    <property type="entry name" value="Trypsin-like serine proteases"/>
    <property type="match status" value="1"/>
</dbReference>
<evidence type="ECO:0000313" key="1">
    <source>
        <dbReference type="EMBL" id="KAJ3841136.1"/>
    </source>
</evidence>
<name>A0AA38PEA1_9AGAR</name>
<keyword evidence="2" id="KW-1185">Reference proteome</keyword>